<accession>A0A165YSM9</accession>
<protein>
    <submittedName>
        <fullName evidence="2">Uncharacterized protein</fullName>
    </submittedName>
</protein>
<name>A0A165YSM9_9AGAM</name>
<evidence type="ECO:0000313" key="2">
    <source>
        <dbReference type="EMBL" id="KZP09873.1"/>
    </source>
</evidence>
<dbReference type="Proteomes" id="UP000076532">
    <property type="component" value="Unassembled WGS sequence"/>
</dbReference>
<evidence type="ECO:0000313" key="3">
    <source>
        <dbReference type="Proteomes" id="UP000076532"/>
    </source>
</evidence>
<evidence type="ECO:0000256" key="1">
    <source>
        <dbReference type="SAM" id="MobiDB-lite"/>
    </source>
</evidence>
<reference evidence="2 3" key="1">
    <citation type="journal article" date="2016" name="Mol. Biol. Evol.">
        <title>Comparative Genomics of Early-Diverging Mushroom-Forming Fungi Provides Insights into the Origins of Lignocellulose Decay Capabilities.</title>
        <authorList>
            <person name="Nagy L.G."/>
            <person name="Riley R."/>
            <person name="Tritt A."/>
            <person name="Adam C."/>
            <person name="Daum C."/>
            <person name="Floudas D."/>
            <person name="Sun H."/>
            <person name="Yadav J.S."/>
            <person name="Pangilinan J."/>
            <person name="Larsson K.H."/>
            <person name="Matsuura K."/>
            <person name="Barry K."/>
            <person name="Labutti K."/>
            <person name="Kuo R."/>
            <person name="Ohm R.A."/>
            <person name="Bhattacharya S.S."/>
            <person name="Shirouzu T."/>
            <person name="Yoshinaga Y."/>
            <person name="Martin F.M."/>
            <person name="Grigoriev I.V."/>
            <person name="Hibbett D.S."/>
        </authorList>
    </citation>
    <scope>NUCLEOTIDE SEQUENCE [LARGE SCALE GENOMIC DNA]</scope>
    <source>
        <strain evidence="2 3">CBS 109695</strain>
    </source>
</reference>
<dbReference type="AlphaFoldDB" id="A0A165YSM9"/>
<sequence>MLTGAPVIGRNIRVSTLGDHSFWPGTCDIGGGGRCEFRIPRAASCAPDPLSLSLLPVVPPHLATPAHRPKHDPHLNLRPEGIKAPSRYNESDPIPEPRQHAPDIRRELS</sequence>
<proteinExistence type="predicted"/>
<feature type="compositionally biased region" description="Basic and acidic residues" evidence="1">
    <location>
        <begin position="72"/>
        <end position="81"/>
    </location>
</feature>
<dbReference type="EMBL" id="KV417691">
    <property type="protein sequence ID" value="KZP09873.1"/>
    <property type="molecule type" value="Genomic_DNA"/>
</dbReference>
<feature type="compositionally biased region" description="Basic and acidic residues" evidence="1">
    <location>
        <begin position="95"/>
        <end position="109"/>
    </location>
</feature>
<keyword evidence="3" id="KW-1185">Reference proteome</keyword>
<organism evidence="2 3">
    <name type="scientific">Athelia psychrophila</name>
    <dbReference type="NCBI Taxonomy" id="1759441"/>
    <lineage>
        <taxon>Eukaryota</taxon>
        <taxon>Fungi</taxon>
        <taxon>Dikarya</taxon>
        <taxon>Basidiomycota</taxon>
        <taxon>Agaricomycotina</taxon>
        <taxon>Agaricomycetes</taxon>
        <taxon>Agaricomycetidae</taxon>
        <taxon>Atheliales</taxon>
        <taxon>Atheliaceae</taxon>
        <taxon>Athelia</taxon>
    </lineage>
</organism>
<gene>
    <name evidence="2" type="ORF">FIBSPDRAFT_873235</name>
</gene>
<feature type="region of interest" description="Disordered" evidence="1">
    <location>
        <begin position="60"/>
        <end position="109"/>
    </location>
</feature>